<dbReference type="Proteomes" id="UP001172681">
    <property type="component" value="Unassembled WGS sequence"/>
</dbReference>
<sequence length="464" mass="50145">MEHPSASNMNIEGVDDETKQNVDDRFIANHQYTSSFPPPPEGEEKVEIGQNPPSPPTSTEFIPPNGGLEAWLLVVALFLIFANTWGTTSTFGAFQAFYIRDLLSTESTSAISWIGSVQAFLVVFIGVFAGPLFDMGWIRPMVFSGSFLTVFGMFMTSVSHSYYQVFLAQGVCVGFGSGLTYVPTLAIVSKYFTTRRPIAIGAGAVGSSVGGVVFPIMFRQLQPRIGFGWTVRSLAFINLAFAVVACVILGRHAGQKTRQARSLVDTAAFRSAVFVQWTLALFMLYLAYYVPLFFIVSYSRYGLGSGEDFAFYMLAVLNGSSTVGRTVPYLLGQKVKPIYTLIFSSLLGVILLFSWIAVHTRPAFVVWCVLWGFVAGVLVTAPTSTVAHPLLSPSLDVVGTRLGMSWSAASIGTVIGAPIAGVLVDVSTGNFVHGQVFGGAVMAAGAAFLIWPLIAIERYDRRKG</sequence>
<dbReference type="AlphaFoldDB" id="A0AA39CX04"/>
<keyword evidence="7" id="KW-1185">Reference proteome</keyword>
<feature type="transmembrane region" description="Helical" evidence="4">
    <location>
        <begin position="70"/>
        <end position="98"/>
    </location>
</feature>
<dbReference type="GO" id="GO:0016020">
    <property type="term" value="C:membrane"/>
    <property type="evidence" value="ECO:0007669"/>
    <property type="project" value="UniProtKB-SubCell"/>
</dbReference>
<feature type="transmembrane region" description="Helical" evidence="4">
    <location>
        <begin position="403"/>
        <end position="424"/>
    </location>
</feature>
<evidence type="ECO:0000313" key="7">
    <source>
        <dbReference type="Proteomes" id="UP001172681"/>
    </source>
</evidence>
<keyword evidence="4" id="KW-0472">Membrane</keyword>
<comment type="similarity">
    <text evidence="2">Belongs to the major facilitator superfamily. Monocarboxylate porter (TC 2.A.1.13) family.</text>
</comment>
<dbReference type="SUPFAM" id="SSF103473">
    <property type="entry name" value="MFS general substrate transporter"/>
    <property type="match status" value="1"/>
</dbReference>
<dbReference type="PANTHER" id="PTHR11360:SF252">
    <property type="entry name" value="MAJOR FACILITATOR SUPERFAMILY (MFS) PROFILE DOMAIN-CONTAINING PROTEIN-RELATED"/>
    <property type="match status" value="1"/>
</dbReference>
<accession>A0AA39CX04</accession>
<evidence type="ECO:0000256" key="2">
    <source>
        <dbReference type="ARBA" id="ARBA00006727"/>
    </source>
</evidence>
<feature type="transmembrane region" description="Helical" evidence="4">
    <location>
        <begin position="198"/>
        <end position="218"/>
    </location>
</feature>
<feature type="transmembrane region" description="Helical" evidence="4">
    <location>
        <begin position="310"/>
        <end position="331"/>
    </location>
</feature>
<feature type="region of interest" description="Disordered" evidence="3">
    <location>
        <begin position="30"/>
        <end position="61"/>
    </location>
</feature>
<gene>
    <name evidence="6" type="ORF">H2204_007408</name>
</gene>
<dbReference type="PROSITE" id="PS50850">
    <property type="entry name" value="MFS"/>
    <property type="match status" value="1"/>
</dbReference>
<dbReference type="InterPro" id="IPR050327">
    <property type="entry name" value="Proton-linked_MCT"/>
</dbReference>
<dbReference type="InterPro" id="IPR011701">
    <property type="entry name" value="MFS"/>
</dbReference>
<organism evidence="6 7">
    <name type="scientific">Knufia peltigerae</name>
    <dbReference type="NCBI Taxonomy" id="1002370"/>
    <lineage>
        <taxon>Eukaryota</taxon>
        <taxon>Fungi</taxon>
        <taxon>Dikarya</taxon>
        <taxon>Ascomycota</taxon>
        <taxon>Pezizomycotina</taxon>
        <taxon>Eurotiomycetes</taxon>
        <taxon>Chaetothyriomycetidae</taxon>
        <taxon>Chaetothyriales</taxon>
        <taxon>Trichomeriaceae</taxon>
        <taxon>Knufia</taxon>
    </lineage>
</organism>
<feature type="transmembrane region" description="Helical" evidence="4">
    <location>
        <begin position="364"/>
        <end position="391"/>
    </location>
</feature>
<evidence type="ECO:0000256" key="1">
    <source>
        <dbReference type="ARBA" id="ARBA00004141"/>
    </source>
</evidence>
<dbReference type="InterPro" id="IPR036259">
    <property type="entry name" value="MFS_trans_sf"/>
</dbReference>
<dbReference type="Gene3D" id="1.20.1250.20">
    <property type="entry name" value="MFS general substrate transporter like domains"/>
    <property type="match status" value="1"/>
</dbReference>
<dbReference type="InterPro" id="IPR020846">
    <property type="entry name" value="MFS_dom"/>
</dbReference>
<keyword evidence="4" id="KW-1133">Transmembrane helix</keyword>
<comment type="subcellular location">
    <subcellularLocation>
        <location evidence="1">Membrane</location>
        <topology evidence="1">Multi-pass membrane protein</topology>
    </subcellularLocation>
</comment>
<reference evidence="6" key="1">
    <citation type="submission" date="2022-10" db="EMBL/GenBank/DDBJ databases">
        <title>Culturing micro-colonial fungi from biological soil crusts in the Mojave desert and describing Neophaeococcomyces mojavensis, and introducing the new genera and species Taxawa tesnikishii.</title>
        <authorList>
            <person name="Kurbessoian T."/>
            <person name="Stajich J.E."/>
        </authorList>
    </citation>
    <scope>NUCLEOTIDE SEQUENCE</scope>
    <source>
        <strain evidence="6">TK_35</strain>
    </source>
</reference>
<feature type="transmembrane region" description="Helical" evidence="4">
    <location>
        <begin position="436"/>
        <end position="456"/>
    </location>
</feature>
<evidence type="ECO:0000256" key="4">
    <source>
        <dbReference type="SAM" id="Phobius"/>
    </source>
</evidence>
<name>A0AA39CX04_9EURO</name>
<feature type="transmembrane region" description="Helical" evidence="4">
    <location>
        <begin position="338"/>
        <end position="358"/>
    </location>
</feature>
<feature type="transmembrane region" description="Helical" evidence="4">
    <location>
        <begin position="230"/>
        <end position="250"/>
    </location>
</feature>
<dbReference type="Pfam" id="PF07690">
    <property type="entry name" value="MFS_1"/>
    <property type="match status" value="1"/>
</dbReference>
<dbReference type="GO" id="GO:0022857">
    <property type="term" value="F:transmembrane transporter activity"/>
    <property type="evidence" value="ECO:0007669"/>
    <property type="project" value="InterPro"/>
</dbReference>
<evidence type="ECO:0000259" key="5">
    <source>
        <dbReference type="PROSITE" id="PS50850"/>
    </source>
</evidence>
<feature type="transmembrane region" description="Helical" evidence="4">
    <location>
        <begin position="110"/>
        <end position="129"/>
    </location>
</feature>
<feature type="compositionally biased region" description="Polar residues" evidence="3">
    <location>
        <begin position="1"/>
        <end position="10"/>
    </location>
</feature>
<dbReference type="EMBL" id="JAPDRN010000050">
    <property type="protein sequence ID" value="KAJ9633018.1"/>
    <property type="molecule type" value="Genomic_DNA"/>
</dbReference>
<protein>
    <recommendedName>
        <fullName evidence="5">Major facilitator superfamily (MFS) profile domain-containing protein</fullName>
    </recommendedName>
</protein>
<feature type="transmembrane region" description="Helical" evidence="4">
    <location>
        <begin position="141"/>
        <end position="160"/>
    </location>
</feature>
<dbReference type="PANTHER" id="PTHR11360">
    <property type="entry name" value="MONOCARBOXYLATE TRANSPORTER"/>
    <property type="match status" value="1"/>
</dbReference>
<proteinExistence type="inferred from homology"/>
<feature type="region of interest" description="Disordered" evidence="3">
    <location>
        <begin position="1"/>
        <end position="20"/>
    </location>
</feature>
<feature type="transmembrane region" description="Helical" evidence="4">
    <location>
        <begin position="166"/>
        <end position="186"/>
    </location>
</feature>
<keyword evidence="4" id="KW-0812">Transmembrane</keyword>
<feature type="domain" description="Major facilitator superfamily (MFS) profile" evidence="5">
    <location>
        <begin position="72"/>
        <end position="463"/>
    </location>
</feature>
<evidence type="ECO:0000313" key="6">
    <source>
        <dbReference type="EMBL" id="KAJ9633018.1"/>
    </source>
</evidence>
<comment type="caution">
    <text evidence="6">The sequence shown here is derived from an EMBL/GenBank/DDBJ whole genome shotgun (WGS) entry which is preliminary data.</text>
</comment>
<feature type="transmembrane region" description="Helical" evidence="4">
    <location>
        <begin position="271"/>
        <end position="290"/>
    </location>
</feature>
<evidence type="ECO:0000256" key="3">
    <source>
        <dbReference type="SAM" id="MobiDB-lite"/>
    </source>
</evidence>